<proteinExistence type="predicted"/>
<evidence type="ECO:0000313" key="5">
    <source>
        <dbReference type="Proteomes" id="UP000554520"/>
    </source>
</evidence>
<accession>A0A839UKR2</accession>
<evidence type="ECO:0000313" key="4">
    <source>
        <dbReference type="EMBL" id="MBB3149312.1"/>
    </source>
</evidence>
<dbReference type="Gene3D" id="3.50.50.60">
    <property type="entry name" value="FAD/NAD(P)-binding domain"/>
    <property type="match status" value="2"/>
</dbReference>
<dbReference type="EMBL" id="JACHXN010000030">
    <property type="protein sequence ID" value="MBB3149312.1"/>
    <property type="molecule type" value="Genomic_DNA"/>
</dbReference>
<comment type="caution">
    <text evidence="4">The sequence shown here is derived from an EMBL/GenBank/DDBJ whole genome shotgun (WGS) entry which is preliminary data.</text>
</comment>
<dbReference type="GO" id="GO:0005737">
    <property type="term" value="C:cytoplasm"/>
    <property type="evidence" value="ECO:0007669"/>
    <property type="project" value="TreeGrafter"/>
</dbReference>
<keyword evidence="5" id="KW-1185">Reference proteome</keyword>
<keyword evidence="2" id="KW-1133">Transmembrane helix</keyword>
<gene>
    <name evidence="4" type="ORF">FHS21_005764</name>
</gene>
<dbReference type="Pfam" id="PF01266">
    <property type="entry name" value="DAO"/>
    <property type="match status" value="1"/>
</dbReference>
<dbReference type="InterPro" id="IPR036188">
    <property type="entry name" value="FAD/NAD-bd_sf"/>
</dbReference>
<dbReference type="Proteomes" id="UP000554520">
    <property type="component" value="Unassembled WGS sequence"/>
</dbReference>
<evidence type="ECO:0000256" key="2">
    <source>
        <dbReference type="SAM" id="Phobius"/>
    </source>
</evidence>
<dbReference type="PANTHER" id="PTHR13847:SF289">
    <property type="entry name" value="GLYCINE OXIDASE"/>
    <property type="match status" value="1"/>
</dbReference>
<reference evidence="4 5" key="1">
    <citation type="submission" date="2020-08" db="EMBL/GenBank/DDBJ databases">
        <title>Genomic Encyclopedia of Type Strains, Phase III (KMG-III): the genomes of soil and plant-associated and newly described type strains.</title>
        <authorList>
            <person name="Whitman W."/>
        </authorList>
    </citation>
    <scope>NUCLEOTIDE SEQUENCE [LARGE SCALE GENOMIC DNA]</scope>
    <source>
        <strain evidence="4 5">CECT 7015</strain>
    </source>
</reference>
<name>A0A839UKR2_9HYPH</name>
<evidence type="ECO:0000256" key="1">
    <source>
        <dbReference type="ARBA" id="ARBA00023002"/>
    </source>
</evidence>
<dbReference type="SUPFAM" id="SSF54373">
    <property type="entry name" value="FAD-linked reductases, C-terminal domain"/>
    <property type="match status" value="1"/>
</dbReference>
<evidence type="ECO:0000259" key="3">
    <source>
        <dbReference type="Pfam" id="PF01266"/>
    </source>
</evidence>
<dbReference type="AlphaFoldDB" id="A0A839UKR2"/>
<feature type="domain" description="FAD dependent oxidoreductase" evidence="3">
    <location>
        <begin position="12"/>
        <end position="401"/>
    </location>
</feature>
<keyword evidence="2" id="KW-0472">Membrane</keyword>
<dbReference type="InterPro" id="IPR006076">
    <property type="entry name" value="FAD-dep_OxRdtase"/>
</dbReference>
<dbReference type="GO" id="GO:0016491">
    <property type="term" value="F:oxidoreductase activity"/>
    <property type="evidence" value="ECO:0007669"/>
    <property type="project" value="UniProtKB-KW"/>
</dbReference>
<organism evidence="4 5">
    <name type="scientific">Phyllobacterium trifolii</name>
    <dbReference type="NCBI Taxonomy" id="300193"/>
    <lineage>
        <taxon>Bacteria</taxon>
        <taxon>Pseudomonadati</taxon>
        <taxon>Pseudomonadota</taxon>
        <taxon>Alphaproteobacteria</taxon>
        <taxon>Hyphomicrobiales</taxon>
        <taxon>Phyllobacteriaceae</taxon>
        <taxon>Phyllobacterium</taxon>
    </lineage>
</organism>
<dbReference type="EC" id="1.4.99.-" evidence="4"/>
<dbReference type="PANTHER" id="PTHR13847">
    <property type="entry name" value="SARCOSINE DEHYDROGENASE-RELATED"/>
    <property type="match status" value="1"/>
</dbReference>
<keyword evidence="1 4" id="KW-0560">Oxidoreductase</keyword>
<protein>
    <submittedName>
        <fullName evidence="4">D-amino-acid dehydrogenase</fullName>
        <ecNumber evidence="4">1.4.99.-</ecNumber>
    </submittedName>
</protein>
<keyword evidence="2" id="KW-0812">Transmembrane</keyword>
<dbReference type="Gene3D" id="3.30.9.10">
    <property type="entry name" value="D-Amino Acid Oxidase, subunit A, domain 2"/>
    <property type="match status" value="1"/>
</dbReference>
<feature type="transmembrane region" description="Helical" evidence="2">
    <location>
        <begin position="12"/>
        <end position="29"/>
    </location>
</feature>
<sequence length="419" mass="44724">MMGGQRSDTKEIVIIGAGIVGIVVAAYLSEIGHKVLVIDRQGICEGTSAGNAGALAFSDILPMASKGVLAKVPGWLVDPLGPFSIRPSYLPKLAPWLYRLWRASRADALERTVQAQGALMQLAEPEMLGLMERARIRSMVREDGSLELYESEEELNAALPGWNARKRAGIPFEHLRGEELATSQPGLASRFVAGTFVPGWKTVSDPQHVGMGLWLYAVRLGAEFLHAEATAVTASEKGATIQLADGTGIEAAKLIIAAGAWSHRLAKSLGDAIPLETERGYNTTLPVGAFDLKRQLIFSGHGFVVTPLQTGIRIGGAVEFGGLDLPPNYKRSDAMLTKAKMFIPDLDTSGGRQWMGYRPSSPDSLPVIGCARTSGNVLYAFGHGHLGLTQSAATGRLITDLIVGTNPSISIGPFSPQRF</sequence>
<dbReference type="SUPFAM" id="SSF51905">
    <property type="entry name" value="FAD/NAD(P)-binding domain"/>
    <property type="match status" value="1"/>
</dbReference>